<proteinExistence type="predicted"/>
<sequence length="128" mass="13967">MMYSLLLFTVLIGSTISCKCAMHPALNEDFQKTHTIFMGSVVSKSQSPTLIDAVEYTMKVEEAYKGTSVGAILIVRARVNGASCGIGDISVGDHWQMWLSEDGTTNSCTRSTSDINENRAELQQLANQ</sequence>
<keyword evidence="1" id="KW-0732">Signal</keyword>
<protein>
    <recommendedName>
        <fullName evidence="5">NTR domain-containing protein</fullName>
    </recommendedName>
</protein>
<dbReference type="Proteomes" id="UP000663891">
    <property type="component" value="Unassembled WGS sequence"/>
</dbReference>
<dbReference type="OrthoDB" id="9987585at2759"/>
<evidence type="ECO:0000313" key="3">
    <source>
        <dbReference type="EMBL" id="CAF3743636.1"/>
    </source>
</evidence>
<feature type="chain" id="PRO_5036223313" description="NTR domain-containing protein" evidence="1">
    <location>
        <begin position="18"/>
        <end position="128"/>
    </location>
</feature>
<name>A0A813W193_9BILA</name>
<evidence type="ECO:0000256" key="1">
    <source>
        <dbReference type="SAM" id="SignalP"/>
    </source>
</evidence>
<accession>A0A813W193</accession>
<evidence type="ECO:0008006" key="5">
    <source>
        <dbReference type="Google" id="ProtNLM"/>
    </source>
</evidence>
<gene>
    <name evidence="3" type="ORF">OKA104_LOCUS15260</name>
    <name evidence="2" type="ORF">VCS650_LOCUS6534</name>
</gene>
<dbReference type="InterPro" id="IPR008993">
    <property type="entry name" value="TIMP-like_OB-fold"/>
</dbReference>
<dbReference type="Gene3D" id="2.40.50.120">
    <property type="match status" value="1"/>
</dbReference>
<evidence type="ECO:0000313" key="2">
    <source>
        <dbReference type="EMBL" id="CAF0848489.1"/>
    </source>
</evidence>
<evidence type="ECO:0000313" key="4">
    <source>
        <dbReference type="Proteomes" id="UP000663891"/>
    </source>
</evidence>
<dbReference type="EMBL" id="CAJNON010000040">
    <property type="protein sequence ID" value="CAF0848489.1"/>
    <property type="molecule type" value="Genomic_DNA"/>
</dbReference>
<dbReference type="Proteomes" id="UP000663881">
    <property type="component" value="Unassembled WGS sequence"/>
</dbReference>
<feature type="signal peptide" evidence="1">
    <location>
        <begin position="1"/>
        <end position="17"/>
    </location>
</feature>
<reference evidence="2" key="1">
    <citation type="submission" date="2021-02" db="EMBL/GenBank/DDBJ databases">
        <authorList>
            <person name="Nowell W R."/>
        </authorList>
    </citation>
    <scope>NUCLEOTIDE SEQUENCE</scope>
</reference>
<comment type="caution">
    <text evidence="2">The sequence shown here is derived from an EMBL/GenBank/DDBJ whole genome shotgun (WGS) entry which is preliminary data.</text>
</comment>
<dbReference type="EMBL" id="CAJOAY010000834">
    <property type="protein sequence ID" value="CAF3743636.1"/>
    <property type="molecule type" value="Genomic_DNA"/>
</dbReference>
<dbReference type="AlphaFoldDB" id="A0A813W193"/>
<organism evidence="2 4">
    <name type="scientific">Adineta steineri</name>
    <dbReference type="NCBI Taxonomy" id="433720"/>
    <lineage>
        <taxon>Eukaryota</taxon>
        <taxon>Metazoa</taxon>
        <taxon>Spiralia</taxon>
        <taxon>Gnathifera</taxon>
        <taxon>Rotifera</taxon>
        <taxon>Eurotatoria</taxon>
        <taxon>Bdelloidea</taxon>
        <taxon>Adinetida</taxon>
        <taxon>Adinetidae</taxon>
        <taxon>Adineta</taxon>
    </lineage>
</organism>
<dbReference type="SUPFAM" id="SSF50242">
    <property type="entry name" value="TIMP-like"/>
    <property type="match status" value="1"/>
</dbReference>